<organism evidence="4 5">
    <name type="scientific">Hymenobacter caeli</name>
    <dbReference type="NCBI Taxonomy" id="2735894"/>
    <lineage>
        <taxon>Bacteria</taxon>
        <taxon>Pseudomonadati</taxon>
        <taxon>Bacteroidota</taxon>
        <taxon>Cytophagia</taxon>
        <taxon>Cytophagales</taxon>
        <taxon>Hymenobacteraceae</taxon>
        <taxon>Hymenobacter</taxon>
    </lineage>
</organism>
<sequence length="104" mass="10892">MNNFAKLKDLVLSLEGDFDKFYDKHNAAAGTRVRKGMQELKTMAQTFRTEVQNMKNTADAPAPAKKAAPAAAKKAAPAAAKKAAPAAKKAAPAAAKKAAPAKKK</sequence>
<accession>A0ABX2FS09</accession>
<protein>
    <submittedName>
        <fullName evidence="4">Membrane protease subunit (Stomatin/prohibitin family)</fullName>
    </submittedName>
</protein>
<dbReference type="InterPro" id="IPR010886">
    <property type="entry name" value="Hc1"/>
</dbReference>
<keyword evidence="5" id="KW-1185">Reference proteome</keyword>
<comment type="similarity">
    <text evidence="2">Belongs to the histone H1/H5 family. HCT subfamily.</text>
</comment>
<evidence type="ECO:0000256" key="2">
    <source>
        <dbReference type="ARBA" id="ARBA00008424"/>
    </source>
</evidence>
<comment type="caution">
    <text evidence="4">The sequence shown here is derived from an EMBL/GenBank/DDBJ whole genome shotgun (WGS) entry which is preliminary data.</text>
</comment>
<gene>
    <name evidence="4" type="ORF">HNP98_002455</name>
</gene>
<evidence type="ECO:0000313" key="5">
    <source>
        <dbReference type="Proteomes" id="UP000779507"/>
    </source>
</evidence>
<feature type="region of interest" description="Disordered" evidence="3">
    <location>
        <begin position="55"/>
        <end position="104"/>
    </location>
</feature>
<evidence type="ECO:0000256" key="3">
    <source>
        <dbReference type="SAM" id="MobiDB-lite"/>
    </source>
</evidence>
<dbReference type="EMBL" id="JABSNP010000010">
    <property type="protein sequence ID" value="NRT19623.1"/>
    <property type="molecule type" value="Genomic_DNA"/>
</dbReference>
<evidence type="ECO:0000313" key="4">
    <source>
        <dbReference type="EMBL" id="NRT19623.1"/>
    </source>
</evidence>
<comment type="function">
    <text evidence="1">Might have a role analogous to that of eukaryotic histone proteins.</text>
</comment>
<dbReference type="GO" id="GO:0006508">
    <property type="term" value="P:proteolysis"/>
    <property type="evidence" value="ECO:0007669"/>
    <property type="project" value="UniProtKB-KW"/>
</dbReference>
<dbReference type="Proteomes" id="UP000779507">
    <property type="component" value="Unassembled WGS sequence"/>
</dbReference>
<keyword evidence="4" id="KW-0645">Protease</keyword>
<keyword evidence="4" id="KW-0378">Hydrolase</keyword>
<feature type="compositionally biased region" description="Low complexity" evidence="3">
    <location>
        <begin position="60"/>
        <end position="98"/>
    </location>
</feature>
<evidence type="ECO:0000256" key="1">
    <source>
        <dbReference type="ARBA" id="ARBA00002333"/>
    </source>
</evidence>
<dbReference type="Pfam" id="PF07432">
    <property type="entry name" value="Hc1"/>
    <property type="match status" value="1"/>
</dbReference>
<dbReference type="GO" id="GO:0008233">
    <property type="term" value="F:peptidase activity"/>
    <property type="evidence" value="ECO:0007669"/>
    <property type="project" value="UniProtKB-KW"/>
</dbReference>
<name>A0ABX2FS09_9BACT</name>
<reference evidence="4 5" key="1">
    <citation type="submission" date="2020-05" db="EMBL/GenBank/DDBJ databases">
        <title>Genomic Encyclopedia of Type Strains, Phase IV (KMG-V): Genome sequencing to study the core and pangenomes of soil and plant-associated prokaryotes.</title>
        <authorList>
            <person name="Whitman W."/>
        </authorList>
    </citation>
    <scope>NUCLEOTIDE SEQUENCE [LARGE SCALE GENOMIC DNA]</scope>
    <source>
        <strain evidence="4 5">9A</strain>
    </source>
</reference>
<proteinExistence type="inferred from homology"/>